<dbReference type="SUPFAM" id="SSF56300">
    <property type="entry name" value="Metallo-dependent phosphatases"/>
    <property type="match status" value="1"/>
</dbReference>
<keyword evidence="3" id="KW-1185">Reference proteome</keyword>
<dbReference type="PANTHER" id="PTHR37844">
    <property type="entry name" value="SER/THR PROTEIN PHOSPHATASE SUPERFAMILY (AFU_ORTHOLOGUE AFUA_1G14840)"/>
    <property type="match status" value="1"/>
</dbReference>
<sequence length="252" mass="28804">MVIQYCSDLHLEFFSNREFVDGNPLLPIGEVLILAGDIVALNSINHSNSFFNYVSDNFRETYWVPGNHEYYHGDLESRVGPFTEKIRPNVTLMNNTVIEEENVQLIFSTLWSSIQPNMAWQIERGMNDFYQITNSGKRFDTLAYNELHTRAAKFLDGELSRSTPKKRVVVTHHVPTFRNYPPEYLGSALNQAFASNLDGLIETTAPDYWIFGHHHRNIPPFNIGSTTMLTNQLGYIDAGEHHTFNDSATITV</sequence>
<feature type="domain" description="Calcineurin-like phosphoesterase" evidence="1">
    <location>
        <begin position="5"/>
        <end position="216"/>
    </location>
</feature>
<dbReference type="Pfam" id="PF00149">
    <property type="entry name" value="Metallophos"/>
    <property type="match status" value="1"/>
</dbReference>
<dbReference type="GO" id="GO:0016787">
    <property type="term" value="F:hydrolase activity"/>
    <property type="evidence" value="ECO:0007669"/>
    <property type="project" value="InterPro"/>
</dbReference>
<dbReference type="Proteomes" id="UP000189739">
    <property type="component" value="Unassembled WGS sequence"/>
</dbReference>
<dbReference type="PANTHER" id="PTHR37844:SF1">
    <property type="entry name" value="CALCINEURIN-LIKE PHOSPHOESTERASE DOMAIN-CONTAINING PROTEIN"/>
    <property type="match status" value="1"/>
</dbReference>
<organism evidence="2 3">
    <name type="scientific">Mucilaginibacter pedocola</name>
    <dbReference type="NCBI Taxonomy" id="1792845"/>
    <lineage>
        <taxon>Bacteria</taxon>
        <taxon>Pseudomonadati</taxon>
        <taxon>Bacteroidota</taxon>
        <taxon>Sphingobacteriia</taxon>
        <taxon>Sphingobacteriales</taxon>
        <taxon>Sphingobacteriaceae</taxon>
        <taxon>Mucilaginibacter</taxon>
    </lineage>
</organism>
<evidence type="ECO:0000313" key="2">
    <source>
        <dbReference type="EMBL" id="OOQ57552.1"/>
    </source>
</evidence>
<proteinExistence type="predicted"/>
<reference evidence="2 3" key="1">
    <citation type="submission" date="2016-07" db="EMBL/GenBank/DDBJ databases">
        <title>Genomic analysis of zinc-resistant bacterium Mucilaginibacter pedocola TBZ30.</title>
        <authorList>
            <person name="Huang J."/>
            <person name="Tang J."/>
        </authorList>
    </citation>
    <scope>NUCLEOTIDE SEQUENCE [LARGE SCALE GENOMIC DNA]</scope>
    <source>
        <strain evidence="2 3">TBZ30</strain>
    </source>
</reference>
<dbReference type="AlphaFoldDB" id="A0A1S9P9B7"/>
<dbReference type="InterPro" id="IPR029052">
    <property type="entry name" value="Metallo-depent_PP-like"/>
</dbReference>
<dbReference type="STRING" id="1792845.BC343_12150"/>
<name>A0A1S9P9B7_9SPHI</name>
<dbReference type="InterPro" id="IPR004843">
    <property type="entry name" value="Calcineurin-like_PHP"/>
</dbReference>
<dbReference type="OrthoDB" id="356681at2"/>
<dbReference type="EMBL" id="MBTF01000035">
    <property type="protein sequence ID" value="OOQ57552.1"/>
    <property type="molecule type" value="Genomic_DNA"/>
</dbReference>
<comment type="caution">
    <text evidence="2">The sequence shown here is derived from an EMBL/GenBank/DDBJ whole genome shotgun (WGS) entry which is preliminary data.</text>
</comment>
<protein>
    <submittedName>
        <fullName evidence="2">Metallophosphoesterase</fullName>
    </submittedName>
</protein>
<evidence type="ECO:0000313" key="3">
    <source>
        <dbReference type="Proteomes" id="UP000189739"/>
    </source>
</evidence>
<gene>
    <name evidence="2" type="ORF">BC343_12150</name>
</gene>
<dbReference type="Gene3D" id="3.60.21.10">
    <property type="match status" value="1"/>
</dbReference>
<accession>A0A1S9P9B7</accession>
<evidence type="ECO:0000259" key="1">
    <source>
        <dbReference type="Pfam" id="PF00149"/>
    </source>
</evidence>
<dbReference type="RefSeq" id="WP_078350152.1">
    <property type="nucleotide sequence ID" value="NZ_MBTF01000035.1"/>
</dbReference>